<dbReference type="Proteomes" id="UP000199029">
    <property type="component" value="Unassembled WGS sequence"/>
</dbReference>
<name>A0A1I6BH31_HYMAR</name>
<dbReference type="EMBL" id="FOXS01000008">
    <property type="protein sequence ID" value="SFQ80087.1"/>
    <property type="molecule type" value="Genomic_DNA"/>
</dbReference>
<dbReference type="AlphaFoldDB" id="A0A1I6BH31"/>
<gene>
    <name evidence="1" type="ORF">SAMN04515668_4537</name>
</gene>
<reference evidence="2" key="1">
    <citation type="submission" date="2016-10" db="EMBL/GenBank/DDBJ databases">
        <authorList>
            <person name="Varghese N."/>
            <person name="Submissions S."/>
        </authorList>
    </citation>
    <scope>NUCLEOTIDE SEQUENCE [LARGE SCALE GENOMIC DNA]</scope>
    <source>
        <strain evidence="2">OR362-8,ATCC BAA-1266,JCM 13504</strain>
    </source>
</reference>
<organism evidence="1 2">
    <name type="scientific">Hymenobacter arizonensis</name>
    <name type="common">Siccationidurans arizonensis</name>
    <dbReference type="NCBI Taxonomy" id="1227077"/>
    <lineage>
        <taxon>Bacteria</taxon>
        <taxon>Pseudomonadati</taxon>
        <taxon>Bacteroidota</taxon>
        <taxon>Cytophagia</taxon>
        <taxon>Cytophagales</taxon>
        <taxon>Hymenobacteraceae</taxon>
        <taxon>Hymenobacter</taxon>
    </lineage>
</organism>
<dbReference type="STRING" id="1227077.SAMN04515668_4537"/>
<proteinExistence type="predicted"/>
<keyword evidence="2" id="KW-1185">Reference proteome</keyword>
<evidence type="ECO:0000313" key="1">
    <source>
        <dbReference type="EMBL" id="SFQ80087.1"/>
    </source>
</evidence>
<sequence length="58" mass="6684">MHTKAKEQVQVENSLTSNEKFSILSKLLNSGEDCYGIYPYSQSTYVRGPIRTETRTQR</sequence>
<evidence type="ECO:0000313" key="2">
    <source>
        <dbReference type="Proteomes" id="UP000199029"/>
    </source>
</evidence>
<protein>
    <submittedName>
        <fullName evidence="1">Uncharacterized protein</fullName>
    </submittedName>
</protein>
<accession>A0A1I6BH31</accession>